<keyword evidence="3" id="KW-1185">Reference proteome</keyword>
<sequence length="78" mass="9471">MMRNLLENYWLQLEKKERERKNAKEKKGKEKKNAKEEQIRAFELQKLQLESMVTRAQPVEITQLPEQPLKIRIHDIMP</sequence>
<protein>
    <submittedName>
        <fullName evidence="2">Uncharacterized protein</fullName>
    </submittedName>
</protein>
<feature type="region of interest" description="Disordered" evidence="1">
    <location>
        <begin position="17"/>
        <end position="37"/>
    </location>
</feature>
<dbReference type="Proteomes" id="UP000054359">
    <property type="component" value="Unassembled WGS sequence"/>
</dbReference>
<dbReference type="EMBL" id="KK117796">
    <property type="protein sequence ID" value="KFM71449.1"/>
    <property type="molecule type" value="Genomic_DNA"/>
</dbReference>
<proteinExistence type="predicted"/>
<gene>
    <name evidence="2" type="ORF">X975_24957</name>
</gene>
<reference evidence="2 3" key="1">
    <citation type="submission" date="2013-11" db="EMBL/GenBank/DDBJ databases">
        <title>Genome sequencing of Stegodyphus mimosarum.</title>
        <authorList>
            <person name="Bechsgaard J."/>
        </authorList>
    </citation>
    <scope>NUCLEOTIDE SEQUENCE [LARGE SCALE GENOMIC DNA]</scope>
</reference>
<accession>A0A087U260</accession>
<evidence type="ECO:0000313" key="2">
    <source>
        <dbReference type="EMBL" id="KFM71449.1"/>
    </source>
</evidence>
<feature type="non-terminal residue" evidence="2">
    <location>
        <position position="78"/>
    </location>
</feature>
<evidence type="ECO:0000313" key="3">
    <source>
        <dbReference type="Proteomes" id="UP000054359"/>
    </source>
</evidence>
<evidence type="ECO:0000256" key="1">
    <source>
        <dbReference type="SAM" id="MobiDB-lite"/>
    </source>
</evidence>
<name>A0A087U260_STEMI</name>
<organism evidence="2 3">
    <name type="scientific">Stegodyphus mimosarum</name>
    <name type="common">African social velvet spider</name>
    <dbReference type="NCBI Taxonomy" id="407821"/>
    <lineage>
        <taxon>Eukaryota</taxon>
        <taxon>Metazoa</taxon>
        <taxon>Ecdysozoa</taxon>
        <taxon>Arthropoda</taxon>
        <taxon>Chelicerata</taxon>
        <taxon>Arachnida</taxon>
        <taxon>Araneae</taxon>
        <taxon>Araneomorphae</taxon>
        <taxon>Entelegynae</taxon>
        <taxon>Eresoidea</taxon>
        <taxon>Eresidae</taxon>
        <taxon>Stegodyphus</taxon>
    </lineage>
</organism>
<dbReference type="AlphaFoldDB" id="A0A087U260"/>